<gene>
    <name evidence="1" type="ORF">KGA66_28380</name>
</gene>
<keyword evidence="2" id="KW-1185">Reference proteome</keyword>
<evidence type="ECO:0000313" key="2">
    <source>
        <dbReference type="Proteomes" id="UP000677913"/>
    </source>
</evidence>
<proteinExistence type="predicted"/>
<sequence length="76" mass="8786">MLRDSWERARQDVEDWFQAARTDPAAARQILGILTHYARSREAYDLERDFMIGYGIPAAYLPEPEDGRFTPANAVR</sequence>
<dbReference type="EMBL" id="JAGSXH010000246">
    <property type="protein sequence ID" value="MBS2966984.1"/>
    <property type="molecule type" value="Genomic_DNA"/>
</dbReference>
<dbReference type="AlphaFoldDB" id="A0A8J8BHM6"/>
<dbReference type="Proteomes" id="UP000677913">
    <property type="component" value="Unassembled WGS sequence"/>
</dbReference>
<reference evidence="1" key="1">
    <citation type="submission" date="2021-04" db="EMBL/GenBank/DDBJ databases">
        <title>Genome based classification of Actinospica acidithermotolerans sp. nov., an actinobacterium isolated from an Indonesian hot spring.</title>
        <authorList>
            <person name="Kusuma A.B."/>
            <person name="Putra K.E."/>
            <person name="Nafisah S."/>
            <person name="Loh J."/>
            <person name="Nouioui I."/>
            <person name="Goodfellow M."/>
        </authorList>
    </citation>
    <scope>NUCLEOTIDE SEQUENCE</scope>
    <source>
        <strain evidence="1">DSM 45618</strain>
    </source>
</reference>
<accession>A0A8J8BHM6</accession>
<dbReference type="RefSeq" id="WP_211472572.1">
    <property type="nucleotide sequence ID" value="NZ_JAGSXH010000246.1"/>
</dbReference>
<organism evidence="1 2">
    <name type="scientific">Actinocrinis puniceicyclus</name>
    <dbReference type="NCBI Taxonomy" id="977794"/>
    <lineage>
        <taxon>Bacteria</taxon>
        <taxon>Bacillati</taxon>
        <taxon>Actinomycetota</taxon>
        <taxon>Actinomycetes</taxon>
        <taxon>Catenulisporales</taxon>
        <taxon>Actinospicaceae</taxon>
        <taxon>Actinocrinis</taxon>
    </lineage>
</organism>
<name>A0A8J8BHM6_9ACTN</name>
<comment type="caution">
    <text evidence="1">The sequence shown here is derived from an EMBL/GenBank/DDBJ whole genome shotgun (WGS) entry which is preliminary data.</text>
</comment>
<evidence type="ECO:0000313" key="1">
    <source>
        <dbReference type="EMBL" id="MBS2966984.1"/>
    </source>
</evidence>
<protein>
    <submittedName>
        <fullName evidence="1">Uncharacterized protein</fullName>
    </submittedName>
</protein>